<sequence>SPLCSSLSINVPILRESNSATLIQIVKRTAETSNFKIEVYYIPTYPSYYEWIFHVNWILDLKNLSKPKITGLTVCLSSSQSSIPTHVICQGLEYNEVSVGQVMMAFSRGINLNSDMEVQQALTRTLMNILEKFFTGKLNSFEAYLESASFTIRNNTRYSGYCVEFPGDEGTTRVNLACLLANAGGAL</sequence>
<dbReference type="AlphaFoldDB" id="A0A8J2JZ08"/>
<organism evidence="1 2">
    <name type="scientific">Allacma fusca</name>
    <dbReference type="NCBI Taxonomy" id="39272"/>
    <lineage>
        <taxon>Eukaryota</taxon>
        <taxon>Metazoa</taxon>
        <taxon>Ecdysozoa</taxon>
        <taxon>Arthropoda</taxon>
        <taxon>Hexapoda</taxon>
        <taxon>Collembola</taxon>
        <taxon>Symphypleona</taxon>
        <taxon>Sminthuridae</taxon>
        <taxon>Allacma</taxon>
    </lineage>
</organism>
<evidence type="ECO:0000313" key="2">
    <source>
        <dbReference type="Proteomes" id="UP000708208"/>
    </source>
</evidence>
<keyword evidence="2" id="KW-1185">Reference proteome</keyword>
<dbReference type="EMBL" id="CAJVCH010111446">
    <property type="protein sequence ID" value="CAG7724590.1"/>
    <property type="molecule type" value="Genomic_DNA"/>
</dbReference>
<accession>A0A8J2JZ08</accession>
<name>A0A8J2JZ08_9HEXA</name>
<gene>
    <name evidence="1" type="ORF">AFUS01_LOCUS13600</name>
</gene>
<comment type="caution">
    <text evidence="1">The sequence shown here is derived from an EMBL/GenBank/DDBJ whole genome shotgun (WGS) entry which is preliminary data.</text>
</comment>
<proteinExistence type="predicted"/>
<evidence type="ECO:0000313" key="1">
    <source>
        <dbReference type="EMBL" id="CAG7724590.1"/>
    </source>
</evidence>
<feature type="non-terminal residue" evidence="1">
    <location>
        <position position="1"/>
    </location>
</feature>
<reference evidence="1" key="1">
    <citation type="submission" date="2021-06" db="EMBL/GenBank/DDBJ databases">
        <authorList>
            <person name="Hodson N. C."/>
            <person name="Mongue J. A."/>
            <person name="Jaron S. K."/>
        </authorList>
    </citation>
    <scope>NUCLEOTIDE SEQUENCE</scope>
</reference>
<dbReference type="OrthoDB" id="10255480at2759"/>
<dbReference type="Proteomes" id="UP000708208">
    <property type="component" value="Unassembled WGS sequence"/>
</dbReference>
<protein>
    <submittedName>
        <fullName evidence="1">Uncharacterized protein</fullName>
    </submittedName>
</protein>